<organism evidence="1 2">
    <name type="scientific">Qipengyuania gaetbuli</name>
    <dbReference type="NCBI Taxonomy" id="266952"/>
    <lineage>
        <taxon>Bacteria</taxon>
        <taxon>Pseudomonadati</taxon>
        <taxon>Pseudomonadota</taxon>
        <taxon>Alphaproteobacteria</taxon>
        <taxon>Sphingomonadales</taxon>
        <taxon>Erythrobacteraceae</taxon>
        <taxon>Qipengyuania</taxon>
    </lineage>
</organism>
<dbReference type="AlphaFoldDB" id="A0A844Y2G6"/>
<reference evidence="1 2" key="1">
    <citation type="submission" date="2019-12" db="EMBL/GenBank/DDBJ databases">
        <title>Genomic-based taxomic classification of the family Erythrobacteraceae.</title>
        <authorList>
            <person name="Xu L."/>
        </authorList>
    </citation>
    <scope>NUCLEOTIDE SEQUENCE [LARGE SCALE GENOMIC DNA]</scope>
    <source>
        <strain evidence="1 2">DSM 16225</strain>
    </source>
</reference>
<evidence type="ECO:0000313" key="2">
    <source>
        <dbReference type="Proteomes" id="UP000444185"/>
    </source>
</evidence>
<dbReference type="InterPro" id="IPR036188">
    <property type="entry name" value="FAD/NAD-bd_sf"/>
</dbReference>
<name>A0A844Y2G6_9SPHN</name>
<protein>
    <recommendedName>
        <fullName evidence="3">NAD(P)/FAD-dependent oxidoreductase</fullName>
    </recommendedName>
</protein>
<accession>A0A844Y2G6</accession>
<proteinExistence type="predicted"/>
<dbReference type="OrthoDB" id="9773233at2"/>
<evidence type="ECO:0008006" key="3">
    <source>
        <dbReference type="Google" id="ProtNLM"/>
    </source>
</evidence>
<dbReference type="SUPFAM" id="SSF51905">
    <property type="entry name" value="FAD/NAD(P)-binding domain"/>
    <property type="match status" value="1"/>
</dbReference>
<gene>
    <name evidence="1" type="ORF">GRI42_12945</name>
</gene>
<dbReference type="EMBL" id="WTYF01000004">
    <property type="protein sequence ID" value="MXO52214.1"/>
    <property type="molecule type" value="Genomic_DNA"/>
</dbReference>
<evidence type="ECO:0000313" key="1">
    <source>
        <dbReference type="EMBL" id="MXO52214.1"/>
    </source>
</evidence>
<keyword evidence="2" id="KW-1185">Reference proteome</keyword>
<sequence>MALEADYLVIGAGATALSFVDTLLEQDEEATVVMIDRHSAPGGHWNDAYSFVALHQPSSSYGVNRVPLGQDRIDEAGPNKGFFELASGAEVLAYFQSVMRDHLLPTGRVQYFPNSEYDGERGFRNIFSGEETQVTVNRKLVDTTYFETSVPSTHKRAFTVADGVRVVVPGALPDLWKSGPLPPHYCILGAGKTAMDTGIWLLEAGIPADSITWVKPRESWLINRATVQPGEQFFDSTIGGQISIMKAAAAATSGAEIFHQLERDGVMLRIDRDVEPEMFHYATISQGEVDRLRGIGNVVRMGRVEAVEPGRMVLQGGEVAMPEGTLYIDCTASAVRPKPVAPQWQGDRIVLQLLHVPLVTLNSAVSAFIEANFDTDEEKNALCRPVSFIDNIDGYSGIILGTGINRFTWAQNPKVSEFLAASRLDPSAPTIRQLRETAPERLSIIAEMQGAVMAAMPNLQKLAAKAAAEAQAG</sequence>
<dbReference type="RefSeq" id="WP_160608874.1">
    <property type="nucleotide sequence ID" value="NZ_WTYF01000004.1"/>
</dbReference>
<comment type="caution">
    <text evidence="1">The sequence shown here is derived from an EMBL/GenBank/DDBJ whole genome shotgun (WGS) entry which is preliminary data.</text>
</comment>
<dbReference type="Proteomes" id="UP000444185">
    <property type="component" value="Unassembled WGS sequence"/>
</dbReference>
<dbReference type="Gene3D" id="3.50.50.60">
    <property type="entry name" value="FAD/NAD(P)-binding domain"/>
    <property type="match status" value="1"/>
</dbReference>